<dbReference type="OrthoDB" id="9806724at2"/>
<dbReference type="GO" id="GO:0033765">
    <property type="term" value="F:steroid dehydrogenase activity, acting on the CH-CH group of donors"/>
    <property type="evidence" value="ECO:0007669"/>
    <property type="project" value="UniProtKB-ARBA"/>
</dbReference>
<comment type="catalytic activity">
    <reaction evidence="10">
        <text>L-aspartate + O2 = iminosuccinate + H2O2</text>
        <dbReference type="Rhea" id="RHEA:25876"/>
        <dbReference type="ChEBI" id="CHEBI:15379"/>
        <dbReference type="ChEBI" id="CHEBI:16240"/>
        <dbReference type="ChEBI" id="CHEBI:29991"/>
        <dbReference type="ChEBI" id="CHEBI:77875"/>
        <dbReference type="EC" id="1.4.3.16"/>
    </reaction>
    <physiologicalReaction direction="left-to-right" evidence="10">
        <dbReference type="Rhea" id="RHEA:25877"/>
    </physiologicalReaction>
</comment>
<dbReference type="SUPFAM" id="SSF46977">
    <property type="entry name" value="Succinate dehydrogenase/fumarate reductase flavoprotein C-terminal domain"/>
    <property type="match status" value="1"/>
</dbReference>
<dbReference type="Gene3D" id="1.20.58.100">
    <property type="entry name" value="Fumarate reductase/succinate dehydrogenase flavoprotein-like, C-terminal domain"/>
    <property type="match status" value="1"/>
</dbReference>
<evidence type="ECO:0000256" key="4">
    <source>
        <dbReference type="ARBA" id="ARBA00012173"/>
    </source>
</evidence>
<dbReference type="PRINTS" id="PR00368">
    <property type="entry name" value="FADPNR"/>
</dbReference>
<comment type="subcellular location">
    <subcellularLocation>
        <location evidence="12">Cytoplasm</location>
    </subcellularLocation>
</comment>
<evidence type="ECO:0000256" key="3">
    <source>
        <dbReference type="ARBA" id="ARBA00008562"/>
    </source>
</evidence>
<keyword evidence="8 12" id="KW-0274">FAD</keyword>
<dbReference type="SUPFAM" id="SSF51905">
    <property type="entry name" value="FAD/NAD(P)-binding domain"/>
    <property type="match status" value="1"/>
</dbReference>
<evidence type="ECO:0000256" key="6">
    <source>
        <dbReference type="ARBA" id="ARBA00022630"/>
    </source>
</evidence>
<dbReference type="InterPro" id="IPR037099">
    <property type="entry name" value="Fum_R/Succ_DH_flav-like_C_sf"/>
</dbReference>
<dbReference type="EC" id="1.4.3.16" evidence="4 11"/>
<keyword evidence="6 12" id="KW-0285">Flavoprotein</keyword>
<dbReference type="AlphaFoldDB" id="E6TUE3"/>
<dbReference type="InterPro" id="IPR015939">
    <property type="entry name" value="Fum_Rdtase/Succ_DH_flav-like_C"/>
</dbReference>
<accession>E6TUE3</accession>
<evidence type="ECO:0000256" key="10">
    <source>
        <dbReference type="ARBA" id="ARBA00048305"/>
    </source>
</evidence>
<evidence type="ECO:0000256" key="7">
    <source>
        <dbReference type="ARBA" id="ARBA00022642"/>
    </source>
</evidence>
<evidence type="ECO:0000259" key="15">
    <source>
        <dbReference type="Pfam" id="PF02910"/>
    </source>
</evidence>
<dbReference type="Gene3D" id="3.50.50.60">
    <property type="entry name" value="FAD/NAD(P)-binding domain"/>
    <property type="match status" value="1"/>
</dbReference>
<dbReference type="RefSeq" id="WP_013488036.1">
    <property type="nucleotide sequence ID" value="NC_014829.1"/>
</dbReference>
<evidence type="ECO:0000313" key="16">
    <source>
        <dbReference type="EMBL" id="ADU29699.1"/>
    </source>
</evidence>
<dbReference type="Proteomes" id="UP000001401">
    <property type="component" value="Chromosome"/>
</dbReference>
<evidence type="ECO:0000256" key="8">
    <source>
        <dbReference type="ARBA" id="ARBA00022827"/>
    </source>
</evidence>
<gene>
    <name evidence="16" type="ordered locus">Bcell_1436</name>
</gene>
<dbReference type="PANTHER" id="PTHR42716">
    <property type="entry name" value="L-ASPARTATE OXIDASE"/>
    <property type="match status" value="1"/>
</dbReference>
<protein>
    <recommendedName>
        <fullName evidence="5 11">L-aspartate oxidase</fullName>
        <ecNumber evidence="4 11">1.4.3.16</ecNumber>
    </recommendedName>
</protein>
<reference evidence="16 17" key="1">
    <citation type="submission" date="2010-12" db="EMBL/GenBank/DDBJ databases">
        <title>Complete sequence of Bacillus cellulosilyticus DSM 2522.</title>
        <authorList>
            <consortium name="US DOE Joint Genome Institute"/>
            <person name="Lucas S."/>
            <person name="Copeland A."/>
            <person name="Lapidus A."/>
            <person name="Cheng J.-F."/>
            <person name="Bruce D."/>
            <person name="Goodwin L."/>
            <person name="Pitluck S."/>
            <person name="Chertkov O."/>
            <person name="Detter J.C."/>
            <person name="Han C."/>
            <person name="Tapia R."/>
            <person name="Land M."/>
            <person name="Hauser L."/>
            <person name="Jeffries C."/>
            <person name="Kyrpides N."/>
            <person name="Ivanova N."/>
            <person name="Mikhailova N."/>
            <person name="Brumm P."/>
            <person name="Mead D."/>
            <person name="Woyke T."/>
        </authorList>
    </citation>
    <scope>NUCLEOTIDE SEQUENCE [LARGE SCALE GENOMIC DNA]</scope>
    <source>
        <strain evidence="17">ATCC 21833 / DSM 2522 / FERM P-1141 / JCM 9156 / N-4</strain>
    </source>
</reference>
<comment type="similarity">
    <text evidence="3 12">Belongs to the FAD-dependent oxidoreductase 2 family. NadB subfamily.</text>
</comment>
<keyword evidence="7 12" id="KW-0662">Pyridine nucleotide biosynthesis</keyword>
<evidence type="ECO:0000256" key="9">
    <source>
        <dbReference type="ARBA" id="ARBA00023002"/>
    </source>
</evidence>
<dbReference type="SUPFAM" id="SSF56425">
    <property type="entry name" value="Succinate dehydrogenase/fumarate reductase flavoprotein, catalytic domain"/>
    <property type="match status" value="1"/>
</dbReference>
<name>E6TUE3_EVAC2</name>
<comment type="cofactor">
    <cofactor evidence="1 12">
        <name>FAD</name>
        <dbReference type="ChEBI" id="CHEBI:57692"/>
    </cofactor>
</comment>
<dbReference type="STRING" id="649639.Bcell_1436"/>
<dbReference type="InterPro" id="IPR027477">
    <property type="entry name" value="Succ_DH/fumarate_Rdtase_cat_sf"/>
</dbReference>
<feature type="domain" description="Fumarate reductase/succinate dehydrogenase flavoprotein-like C-terminal" evidence="15">
    <location>
        <begin position="418"/>
        <end position="514"/>
    </location>
</feature>
<keyword evidence="17" id="KW-1185">Reference proteome</keyword>
<dbReference type="NCBIfam" id="NF005978">
    <property type="entry name" value="PRK08071.1"/>
    <property type="match status" value="1"/>
</dbReference>
<organism evidence="16 17">
    <name type="scientific">Evansella cellulosilytica (strain ATCC 21833 / DSM 2522 / FERM P-1141 / JCM 9156 / N-4)</name>
    <name type="common">Bacillus cellulosilyticus</name>
    <dbReference type="NCBI Taxonomy" id="649639"/>
    <lineage>
        <taxon>Bacteria</taxon>
        <taxon>Bacillati</taxon>
        <taxon>Bacillota</taxon>
        <taxon>Bacilli</taxon>
        <taxon>Bacillales</taxon>
        <taxon>Bacillaceae</taxon>
        <taxon>Evansella</taxon>
    </lineage>
</organism>
<comment type="function">
    <text evidence="12">Catalyzes the oxidation of L-aspartate to iminoaspartate.</text>
</comment>
<comment type="pathway">
    <text evidence="2 12">Cofactor biosynthesis; NAD(+) biosynthesis; iminoaspartate from L-aspartate (oxidase route): step 1/1.</text>
</comment>
<dbReference type="EMBL" id="CP002394">
    <property type="protein sequence ID" value="ADU29699.1"/>
    <property type="molecule type" value="Genomic_DNA"/>
</dbReference>
<dbReference type="InterPro" id="IPR005288">
    <property type="entry name" value="NadB"/>
</dbReference>
<dbReference type="eggNOG" id="COG0029">
    <property type="taxonomic scope" value="Bacteria"/>
</dbReference>
<feature type="domain" description="FAD-dependent oxidoreductase 2 FAD-binding" evidence="14">
    <location>
        <begin position="6"/>
        <end position="369"/>
    </location>
</feature>
<evidence type="ECO:0000256" key="1">
    <source>
        <dbReference type="ARBA" id="ARBA00001974"/>
    </source>
</evidence>
<dbReference type="GO" id="GO:0005737">
    <property type="term" value="C:cytoplasm"/>
    <property type="evidence" value="ECO:0007669"/>
    <property type="project" value="UniProtKB-SubCell"/>
</dbReference>
<dbReference type="GO" id="GO:0008734">
    <property type="term" value="F:L-aspartate oxidase activity"/>
    <property type="evidence" value="ECO:0007669"/>
    <property type="project" value="UniProtKB-UniRule"/>
</dbReference>
<proteinExistence type="inferred from homology"/>
<dbReference type="GO" id="GO:0034628">
    <property type="term" value="P:'de novo' NAD+ biosynthetic process from L-aspartate"/>
    <property type="evidence" value="ECO:0007669"/>
    <property type="project" value="TreeGrafter"/>
</dbReference>
<dbReference type="InterPro" id="IPR036188">
    <property type="entry name" value="FAD/NAD-bd_sf"/>
</dbReference>
<feature type="transmembrane region" description="Helical" evidence="13">
    <location>
        <begin position="6"/>
        <end position="23"/>
    </location>
</feature>
<keyword evidence="13" id="KW-0472">Membrane</keyword>
<dbReference type="PANTHER" id="PTHR42716:SF2">
    <property type="entry name" value="L-ASPARTATE OXIDASE, CHLOROPLASTIC"/>
    <property type="match status" value="1"/>
</dbReference>
<dbReference type="NCBIfam" id="TIGR00551">
    <property type="entry name" value="nadB"/>
    <property type="match status" value="1"/>
</dbReference>
<keyword evidence="13" id="KW-1133">Transmembrane helix</keyword>
<evidence type="ECO:0000256" key="13">
    <source>
        <dbReference type="SAM" id="Phobius"/>
    </source>
</evidence>
<evidence type="ECO:0000256" key="11">
    <source>
        <dbReference type="NCBIfam" id="TIGR00551"/>
    </source>
</evidence>
<dbReference type="Gene3D" id="3.90.700.10">
    <property type="entry name" value="Succinate dehydrogenase/fumarate reductase flavoprotein, catalytic domain"/>
    <property type="match status" value="1"/>
</dbReference>
<keyword evidence="13" id="KW-0812">Transmembrane</keyword>
<dbReference type="FunFam" id="3.90.700.10:FF:000002">
    <property type="entry name" value="L-aspartate oxidase"/>
    <property type="match status" value="1"/>
</dbReference>
<dbReference type="Pfam" id="PF02910">
    <property type="entry name" value="Succ_DH_flav_C"/>
    <property type="match status" value="1"/>
</dbReference>
<sequence length="532" mass="59061">MRNREVIIVGAGIAAMITALNISSHMNVKLFTKLNKGNSWRAQGGMAVVIDENDDPQYHFQDTLEAGCFHNDMDMVSILVNEGVSCVNKWLNKGMDFDRDKNGELCLGMEGAHTYRRILHAGGDQTGARWMDYLTQKVVSQSKIEVLEDEQVIDLIIKNEMCVGVVVQSKNGTMYEQRADATVLATGGCGGIFDATSNDKSIIGDGIVMAYRAGAQLSDLEFIQFHPTLIKYNGIVGLASEAIRGEGAELIDQDGRKIMKGVHPKKDLAPRDVVARVIEREVNRGSSIFLDISMIPHFKERFPAIYRMCEEAGLPLEEKRIPVTIGAHFLMGGVKTDANGCTTLPHLYAVGEVARTGVHGANRLASNSLLEGLVFAERTAEAIVKTVSSTSITVKEKKELRIKRTREEARFVIPSAKEIQRKASLSLGVRRDANTLKELIQWCESLGVKRMALSTRLQMSREEIDRCTMLTMTWLIASAALTRTESRGGHFRMDFPLPQNEKWQGVEIIVEKDKNIYTKRSGGKVHHEQILA</sequence>
<dbReference type="UniPathway" id="UPA00253">
    <property type="reaction ID" value="UER00326"/>
</dbReference>
<evidence type="ECO:0000256" key="5">
    <source>
        <dbReference type="ARBA" id="ARBA00021901"/>
    </source>
</evidence>
<dbReference type="KEGG" id="bco:Bcell_1436"/>
<evidence type="ECO:0000256" key="2">
    <source>
        <dbReference type="ARBA" id="ARBA00004950"/>
    </source>
</evidence>
<dbReference type="Pfam" id="PF00890">
    <property type="entry name" value="FAD_binding_2"/>
    <property type="match status" value="1"/>
</dbReference>
<keyword evidence="9 12" id="KW-0560">Oxidoreductase</keyword>
<dbReference type="InterPro" id="IPR003953">
    <property type="entry name" value="FAD-dep_OxRdtase_2_FAD-bd"/>
</dbReference>
<evidence type="ECO:0000256" key="12">
    <source>
        <dbReference type="RuleBase" id="RU362049"/>
    </source>
</evidence>
<evidence type="ECO:0000259" key="14">
    <source>
        <dbReference type="Pfam" id="PF00890"/>
    </source>
</evidence>
<dbReference type="HOGENOM" id="CLU_014312_3_0_9"/>
<evidence type="ECO:0000313" key="17">
    <source>
        <dbReference type="Proteomes" id="UP000001401"/>
    </source>
</evidence>